<evidence type="ECO:0000256" key="2">
    <source>
        <dbReference type="SAM" id="MobiDB-lite"/>
    </source>
</evidence>
<evidence type="ECO:0000256" key="1">
    <source>
        <dbReference type="ARBA" id="ARBA00022737"/>
    </source>
</evidence>
<dbReference type="SUPFAM" id="SSF52540">
    <property type="entry name" value="P-loop containing nucleoside triphosphate hydrolases"/>
    <property type="match status" value="1"/>
</dbReference>
<dbReference type="PANTHER" id="PTHR10039">
    <property type="entry name" value="AMELOGENIN"/>
    <property type="match status" value="1"/>
</dbReference>
<dbReference type="InterPro" id="IPR007111">
    <property type="entry name" value="NACHT_NTPase"/>
</dbReference>
<organism evidence="4 5">
    <name type="scientific">Bombardia bombarda</name>
    <dbReference type="NCBI Taxonomy" id="252184"/>
    <lineage>
        <taxon>Eukaryota</taxon>
        <taxon>Fungi</taxon>
        <taxon>Dikarya</taxon>
        <taxon>Ascomycota</taxon>
        <taxon>Pezizomycotina</taxon>
        <taxon>Sordariomycetes</taxon>
        <taxon>Sordariomycetidae</taxon>
        <taxon>Sordariales</taxon>
        <taxon>Lasiosphaeriaceae</taxon>
        <taxon>Bombardia</taxon>
    </lineage>
</organism>
<keyword evidence="5" id="KW-1185">Reference proteome</keyword>
<evidence type="ECO:0000259" key="3">
    <source>
        <dbReference type="PROSITE" id="PS50837"/>
    </source>
</evidence>
<feature type="compositionally biased region" description="Polar residues" evidence="2">
    <location>
        <begin position="306"/>
        <end position="323"/>
    </location>
</feature>
<sequence>IYAESEDRCLADLRSTDPRHDKIRIEQTKDGLLRDAYKWVLGNDEFQRWRFDEESTLLWVKGDPGKGKTMLLCGIIDELDKSIASTDLLYFFFCQAADARINSATTTLRGLIYLLVKQQPSLDKHVRKRYEGVGKQLFEDVNAWTALSEILTDILRDPDLQSTFLIIDALDECVTGLPLLLAFIAQQSCTPSRVKWLVSSRNWPNIEKRLELATRKVRLSLELSISAAVGVYIRSEVDRLAQIQTYDQKTRDDVSLYLSSNANDTFLWVALVCQGLREVPCELVPAKLRVFPPGRSRERPAYETAQVPTEQQRGWSSSCQKQR</sequence>
<feature type="domain" description="NACHT" evidence="3">
    <location>
        <begin position="56"/>
        <end position="278"/>
    </location>
</feature>
<reference evidence="4" key="1">
    <citation type="submission" date="2023-06" db="EMBL/GenBank/DDBJ databases">
        <title>Genome-scale phylogeny and comparative genomics of the fungal order Sordariales.</title>
        <authorList>
            <consortium name="Lawrence Berkeley National Laboratory"/>
            <person name="Hensen N."/>
            <person name="Bonometti L."/>
            <person name="Westerberg I."/>
            <person name="Brannstrom I.O."/>
            <person name="Guillou S."/>
            <person name="Cros-Aarteil S."/>
            <person name="Calhoun S."/>
            <person name="Haridas S."/>
            <person name="Kuo A."/>
            <person name="Mondo S."/>
            <person name="Pangilinan J."/>
            <person name="Riley R."/>
            <person name="LaButti K."/>
            <person name="Andreopoulos B."/>
            <person name="Lipzen A."/>
            <person name="Chen C."/>
            <person name="Yanf M."/>
            <person name="Daum C."/>
            <person name="Ng V."/>
            <person name="Clum A."/>
            <person name="Steindorff A."/>
            <person name="Ohm R."/>
            <person name="Martin F."/>
            <person name="Silar P."/>
            <person name="Natvig D."/>
            <person name="Lalanne C."/>
            <person name="Gautier V."/>
            <person name="Ament-velasquez S.L."/>
            <person name="Kruys A."/>
            <person name="Hutchinson M.I."/>
            <person name="Powell A.J."/>
            <person name="Barry K."/>
            <person name="Miller A.N."/>
            <person name="Grigoriev I.V."/>
            <person name="Debuchy R."/>
            <person name="Gladieux P."/>
            <person name="Thoren M.H."/>
            <person name="Johannesson H."/>
        </authorList>
    </citation>
    <scope>NUCLEOTIDE SEQUENCE</scope>
    <source>
        <strain evidence="4">SMH3391-2</strain>
    </source>
</reference>
<gene>
    <name evidence="4" type="ORF">B0T17DRAFT_490919</name>
</gene>
<dbReference type="FunFam" id="3.40.50.300:FF:001638">
    <property type="entry name" value="NACHT and WD40 domain protein"/>
    <property type="match status" value="1"/>
</dbReference>
<dbReference type="AlphaFoldDB" id="A0AA40C833"/>
<dbReference type="PROSITE" id="PS50837">
    <property type="entry name" value="NACHT"/>
    <property type="match status" value="1"/>
</dbReference>
<dbReference type="InterPro" id="IPR056884">
    <property type="entry name" value="NPHP3-like_N"/>
</dbReference>
<comment type="caution">
    <text evidence="4">The sequence shown here is derived from an EMBL/GenBank/DDBJ whole genome shotgun (WGS) entry which is preliminary data.</text>
</comment>
<protein>
    <submittedName>
        <fullName evidence="4">Heterokaryon incompatibility protein</fullName>
    </submittedName>
</protein>
<evidence type="ECO:0000313" key="4">
    <source>
        <dbReference type="EMBL" id="KAK0628672.1"/>
    </source>
</evidence>
<feature type="region of interest" description="Disordered" evidence="2">
    <location>
        <begin position="295"/>
        <end position="323"/>
    </location>
</feature>
<accession>A0AA40C833</accession>
<dbReference type="EMBL" id="JAULSR010000002">
    <property type="protein sequence ID" value="KAK0628672.1"/>
    <property type="molecule type" value="Genomic_DNA"/>
</dbReference>
<dbReference type="PANTHER" id="PTHR10039:SF14">
    <property type="entry name" value="NACHT DOMAIN-CONTAINING PROTEIN"/>
    <property type="match status" value="1"/>
</dbReference>
<dbReference type="Gene3D" id="3.40.50.300">
    <property type="entry name" value="P-loop containing nucleotide triphosphate hydrolases"/>
    <property type="match status" value="1"/>
</dbReference>
<dbReference type="InterPro" id="IPR027417">
    <property type="entry name" value="P-loop_NTPase"/>
</dbReference>
<proteinExistence type="predicted"/>
<feature type="non-terminal residue" evidence="4">
    <location>
        <position position="1"/>
    </location>
</feature>
<name>A0AA40C833_9PEZI</name>
<dbReference type="Pfam" id="PF24883">
    <property type="entry name" value="NPHP3_N"/>
    <property type="match status" value="1"/>
</dbReference>
<dbReference type="Proteomes" id="UP001174934">
    <property type="component" value="Unassembled WGS sequence"/>
</dbReference>
<keyword evidence="1" id="KW-0677">Repeat</keyword>
<evidence type="ECO:0000313" key="5">
    <source>
        <dbReference type="Proteomes" id="UP001174934"/>
    </source>
</evidence>